<feature type="transmembrane region" description="Helical" evidence="10">
    <location>
        <begin position="737"/>
        <end position="757"/>
    </location>
</feature>
<dbReference type="Pfam" id="PF08284">
    <property type="entry name" value="RVP_2"/>
    <property type="match status" value="1"/>
</dbReference>
<keyword evidence="5" id="KW-0255">Endonuclease</keyword>
<dbReference type="SUPFAM" id="SSF56672">
    <property type="entry name" value="DNA/RNA polymerases"/>
    <property type="match status" value="1"/>
</dbReference>
<dbReference type="GO" id="GO:0003964">
    <property type="term" value="F:RNA-directed DNA polymerase activity"/>
    <property type="evidence" value="ECO:0007669"/>
    <property type="project" value="UniProtKB-KW"/>
</dbReference>
<evidence type="ECO:0000256" key="9">
    <source>
        <dbReference type="SAM" id="MobiDB-lite"/>
    </source>
</evidence>
<sequence length="811" mass="91566">MRGGAAEQDAAKLRNSRGETAASSPTRSHIGPPRKRHLGKPATAKHHPTRVMAMGSCMRPWSLLQSQEEAMKMTPRRDIRKNEGYSLSRNWSKSVNTVAGKYNEGSIQNKLWQLVSTEAEEENCEEEDSGDDLMSVSVHAAQGVVGKKTIVLNGFLGQQKVMLADSGSSHSFVSEHLAVHITGWKELSKAIRVRVADGAELLCTHELAHKSWLVQGQQFTSSFKILPLKCYDIILGIDWLESHSPVEIDWVNKWISFRYKSQQVKLQGKGAVHPELQPVLQSYADLFSEPTGLPPTRSMMHTIPLMAGATPFRLRPYRYTPLQKDEIERQVAKLLQTNMIQRSRSPYASPVLLVKKKCGEWRLSVDFRRLNAYTIKNKFPIPIVEELFEELHGAQWFTTLDLRSGFHQILVAEEDRYKTAFQTHQGHYEYKVMPYGLTSAPATFQSVMNFILASLLRKCAVVFIDDILIYSKSIQEHAQHVQQVFQLLREHQFKGVYTDPAKIADVQKCPVPQSAKEFISFLGLVGYYRRFIRNFGLVAKPLTDLLKKGAMFLWSHDADQAFLALKQALSSAPVLALPNFKVPFTVVKDASDKGIGAVLEQGGHPIAFLSRPLAEFIIKTDHRSLVNLDNQRLHTYWQHKAMAKLMGLQYRICYKKGSSNRAADALSRMPTNTTATLAAVSVSQLQAKVERVTWELWKHRNACVFEGTRPDVSVVLQNIANEGSLWCAAGAKGLRSLLEGAVLVLLYFGFFPSYFFLLNEMKRSSPAFSRKRKQTSTNLSLNVLYVSKLKWNEFLTQGYFSHLLSLTKHGK</sequence>
<keyword evidence="2" id="KW-0808">Transferase</keyword>
<dbReference type="AlphaFoldDB" id="A0AAQ3XEZ0"/>
<keyword evidence="4" id="KW-0540">Nuclease</keyword>
<dbReference type="InterPro" id="IPR050951">
    <property type="entry name" value="Retrovirus_Pol_polyprotein"/>
</dbReference>
<reference evidence="12 13" key="1">
    <citation type="submission" date="2024-02" db="EMBL/GenBank/DDBJ databases">
        <title>High-quality chromosome-scale genome assembly of Pensacola bahiagrass (Paspalum notatum Flugge var. saurae).</title>
        <authorList>
            <person name="Vega J.M."/>
            <person name="Podio M."/>
            <person name="Orjuela J."/>
            <person name="Siena L.A."/>
            <person name="Pessino S.C."/>
            <person name="Combes M.C."/>
            <person name="Mariac C."/>
            <person name="Albertini E."/>
            <person name="Pupilli F."/>
            <person name="Ortiz J.P.A."/>
            <person name="Leblanc O."/>
        </authorList>
    </citation>
    <scope>NUCLEOTIDE SEQUENCE [LARGE SCALE GENOMIC DNA]</scope>
    <source>
        <strain evidence="12">R1</strain>
        <tissue evidence="12">Leaf</tissue>
    </source>
</reference>
<dbReference type="Proteomes" id="UP001341281">
    <property type="component" value="Chromosome 09"/>
</dbReference>
<keyword evidence="3" id="KW-0548">Nucleotidyltransferase</keyword>
<dbReference type="EMBL" id="CP144753">
    <property type="protein sequence ID" value="WVZ93867.1"/>
    <property type="molecule type" value="Genomic_DNA"/>
</dbReference>
<dbReference type="InterPro" id="IPR021109">
    <property type="entry name" value="Peptidase_aspartic_dom_sf"/>
</dbReference>
<keyword evidence="10" id="KW-0812">Transmembrane</keyword>
<evidence type="ECO:0000256" key="10">
    <source>
        <dbReference type="SAM" id="Phobius"/>
    </source>
</evidence>
<evidence type="ECO:0000256" key="3">
    <source>
        <dbReference type="ARBA" id="ARBA00022695"/>
    </source>
</evidence>
<dbReference type="PROSITE" id="PS50878">
    <property type="entry name" value="RT_POL"/>
    <property type="match status" value="1"/>
</dbReference>
<evidence type="ECO:0000256" key="2">
    <source>
        <dbReference type="ARBA" id="ARBA00022679"/>
    </source>
</evidence>
<name>A0AAQ3XEZ0_PASNO</name>
<dbReference type="InterPro" id="IPR043502">
    <property type="entry name" value="DNA/RNA_pol_sf"/>
</dbReference>
<evidence type="ECO:0000256" key="8">
    <source>
        <dbReference type="ARBA" id="ARBA00023268"/>
    </source>
</evidence>
<dbReference type="CDD" id="cd01647">
    <property type="entry name" value="RT_LTR"/>
    <property type="match status" value="1"/>
</dbReference>
<accession>A0AAQ3XEZ0</accession>
<dbReference type="Pfam" id="PF00078">
    <property type="entry name" value="RVT_1"/>
    <property type="match status" value="1"/>
</dbReference>
<dbReference type="GO" id="GO:0004519">
    <property type="term" value="F:endonuclease activity"/>
    <property type="evidence" value="ECO:0007669"/>
    <property type="project" value="UniProtKB-KW"/>
</dbReference>
<dbReference type="Gene3D" id="3.30.70.270">
    <property type="match status" value="2"/>
</dbReference>
<evidence type="ECO:0000313" key="12">
    <source>
        <dbReference type="EMBL" id="WVZ93867.1"/>
    </source>
</evidence>
<dbReference type="FunFam" id="3.10.10.10:FF:000007">
    <property type="entry name" value="Retrovirus-related Pol polyprotein from transposon 17.6-like Protein"/>
    <property type="match status" value="1"/>
</dbReference>
<dbReference type="InterPro" id="IPR000477">
    <property type="entry name" value="RT_dom"/>
</dbReference>
<gene>
    <name evidence="12" type="ORF">U9M48_039820</name>
</gene>
<dbReference type="CDD" id="cd00303">
    <property type="entry name" value="retropepsin_like"/>
    <property type="match status" value="1"/>
</dbReference>
<dbReference type="SUPFAM" id="SSF50630">
    <property type="entry name" value="Acid proteases"/>
    <property type="match status" value="1"/>
</dbReference>
<organism evidence="12 13">
    <name type="scientific">Paspalum notatum var. saurae</name>
    <dbReference type="NCBI Taxonomy" id="547442"/>
    <lineage>
        <taxon>Eukaryota</taxon>
        <taxon>Viridiplantae</taxon>
        <taxon>Streptophyta</taxon>
        <taxon>Embryophyta</taxon>
        <taxon>Tracheophyta</taxon>
        <taxon>Spermatophyta</taxon>
        <taxon>Magnoliopsida</taxon>
        <taxon>Liliopsida</taxon>
        <taxon>Poales</taxon>
        <taxon>Poaceae</taxon>
        <taxon>PACMAD clade</taxon>
        <taxon>Panicoideae</taxon>
        <taxon>Andropogonodae</taxon>
        <taxon>Paspaleae</taxon>
        <taxon>Paspalinae</taxon>
        <taxon>Paspalum</taxon>
    </lineage>
</organism>
<dbReference type="Gene3D" id="3.10.10.10">
    <property type="entry name" value="HIV Type 1 Reverse Transcriptase, subunit A, domain 1"/>
    <property type="match status" value="1"/>
</dbReference>
<feature type="domain" description="Reverse transcriptase" evidence="11">
    <location>
        <begin position="335"/>
        <end position="526"/>
    </location>
</feature>
<protein>
    <recommendedName>
        <fullName evidence="11">Reverse transcriptase domain-containing protein</fullName>
    </recommendedName>
</protein>
<dbReference type="GO" id="GO:0006508">
    <property type="term" value="P:proteolysis"/>
    <property type="evidence" value="ECO:0007669"/>
    <property type="project" value="UniProtKB-KW"/>
</dbReference>
<dbReference type="FunFam" id="3.30.70.270:FF:000020">
    <property type="entry name" value="Transposon Tf2-6 polyprotein-like Protein"/>
    <property type="match status" value="1"/>
</dbReference>
<proteinExistence type="predicted"/>
<dbReference type="PANTHER" id="PTHR37984:SF5">
    <property type="entry name" value="PROTEIN NYNRIN-LIKE"/>
    <property type="match status" value="1"/>
</dbReference>
<keyword evidence="10" id="KW-1133">Transmembrane helix</keyword>
<evidence type="ECO:0000256" key="5">
    <source>
        <dbReference type="ARBA" id="ARBA00022759"/>
    </source>
</evidence>
<keyword evidence="6" id="KW-0378">Hydrolase</keyword>
<keyword evidence="10" id="KW-0472">Membrane</keyword>
<evidence type="ECO:0000313" key="13">
    <source>
        <dbReference type="Proteomes" id="UP001341281"/>
    </source>
</evidence>
<keyword evidence="8" id="KW-0511">Multifunctional enzyme</keyword>
<dbReference type="PANTHER" id="PTHR37984">
    <property type="entry name" value="PROTEIN CBG26694"/>
    <property type="match status" value="1"/>
</dbReference>
<feature type="compositionally biased region" description="Basic residues" evidence="9">
    <location>
        <begin position="32"/>
        <end position="48"/>
    </location>
</feature>
<keyword evidence="1" id="KW-0645">Protease</keyword>
<keyword evidence="13" id="KW-1185">Reference proteome</keyword>
<dbReference type="Gene3D" id="2.40.70.10">
    <property type="entry name" value="Acid Proteases"/>
    <property type="match status" value="1"/>
</dbReference>
<evidence type="ECO:0000256" key="6">
    <source>
        <dbReference type="ARBA" id="ARBA00022801"/>
    </source>
</evidence>
<evidence type="ECO:0000256" key="4">
    <source>
        <dbReference type="ARBA" id="ARBA00022722"/>
    </source>
</evidence>
<evidence type="ECO:0000259" key="11">
    <source>
        <dbReference type="PROSITE" id="PS50878"/>
    </source>
</evidence>
<dbReference type="GO" id="GO:0008233">
    <property type="term" value="F:peptidase activity"/>
    <property type="evidence" value="ECO:0007669"/>
    <property type="project" value="UniProtKB-KW"/>
</dbReference>
<dbReference type="Pfam" id="PF17919">
    <property type="entry name" value="RT_RNaseH_2"/>
    <property type="match status" value="1"/>
</dbReference>
<evidence type="ECO:0000256" key="1">
    <source>
        <dbReference type="ARBA" id="ARBA00022670"/>
    </source>
</evidence>
<feature type="region of interest" description="Disordered" evidence="9">
    <location>
        <begin position="1"/>
        <end position="48"/>
    </location>
</feature>
<dbReference type="InterPro" id="IPR043128">
    <property type="entry name" value="Rev_trsase/Diguanyl_cyclase"/>
</dbReference>
<keyword evidence="7" id="KW-0695">RNA-directed DNA polymerase</keyword>
<dbReference type="InterPro" id="IPR041577">
    <property type="entry name" value="RT_RNaseH_2"/>
</dbReference>
<evidence type="ECO:0000256" key="7">
    <source>
        <dbReference type="ARBA" id="ARBA00022918"/>
    </source>
</evidence>